<reference evidence="1 2" key="1">
    <citation type="submission" date="2019-06" db="EMBL/GenBank/DDBJ databases">
        <authorList>
            <person name="Broberg M."/>
        </authorList>
    </citation>
    <scope>NUCLEOTIDE SEQUENCE [LARGE SCALE GENOMIC DNA]</scope>
</reference>
<proteinExistence type="predicted"/>
<dbReference type="Proteomes" id="UP000766486">
    <property type="component" value="Unassembled WGS sequence"/>
</dbReference>
<evidence type="ECO:0008006" key="3">
    <source>
        <dbReference type="Google" id="ProtNLM"/>
    </source>
</evidence>
<evidence type="ECO:0000313" key="1">
    <source>
        <dbReference type="EMBL" id="VUC30757.1"/>
    </source>
</evidence>
<keyword evidence="2" id="KW-1185">Reference proteome</keyword>
<organism evidence="1 2">
    <name type="scientific">Bionectria ochroleuca</name>
    <name type="common">Gliocladium roseum</name>
    <dbReference type="NCBI Taxonomy" id="29856"/>
    <lineage>
        <taxon>Eukaryota</taxon>
        <taxon>Fungi</taxon>
        <taxon>Dikarya</taxon>
        <taxon>Ascomycota</taxon>
        <taxon>Pezizomycotina</taxon>
        <taxon>Sordariomycetes</taxon>
        <taxon>Hypocreomycetidae</taxon>
        <taxon>Hypocreales</taxon>
        <taxon>Bionectriaceae</taxon>
        <taxon>Clonostachys</taxon>
    </lineage>
</organism>
<name>A0ABY6UJ01_BIOOC</name>
<dbReference type="InterPro" id="IPR036396">
    <property type="entry name" value="Cyt_P450_sf"/>
</dbReference>
<protein>
    <recommendedName>
        <fullName evidence="3">PPM-type phosphatase domain-containing protein</fullName>
    </recommendedName>
</protein>
<evidence type="ECO:0000313" key="2">
    <source>
        <dbReference type="Proteomes" id="UP000766486"/>
    </source>
</evidence>
<sequence length="129" mass="14756">MVLLSYAAVRSEPDHWGKDPLVWRPSRWIEPISVSPSGPGSEELINWREGTFLAWSDGARDYPGLEFVATMATLFRDWRVDPVLEDGETLKGAQERVKKLIESDSGPVLLLQMLHPERAPLKWTQWKTK</sequence>
<dbReference type="EMBL" id="CABFNS010000823">
    <property type="protein sequence ID" value="VUC30757.1"/>
    <property type="molecule type" value="Genomic_DNA"/>
</dbReference>
<gene>
    <name evidence="1" type="ORF">CLO192961_LOCUS291895</name>
</gene>
<accession>A0ABY6UJ01</accession>
<comment type="caution">
    <text evidence="1">The sequence shown here is derived from an EMBL/GenBank/DDBJ whole genome shotgun (WGS) entry which is preliminary data.</text>
</comment>
<dbReference type="SUPFAM" id="SSF48264">
    <property type="entry name" value="Cytochrome P450"/>
    <property type="match status" value="1"/>
</dbReference>
<dbReference type="Gene3D" id="1.10.630.10">
    <property type="entry name" value="Cytochrome P450"/>
    <property type="match status" value="1"/>
</dbReference>